<dbReference type="GO" id="GO:0003700">
    <property type="term" value="F:DNA-binding transcription factor activity"/>
    <property type="evidence" value="ECO:0007669"/>
    <property type="project" value="InterPro"/>
</dbReference>
<dbReference type="Gene3D" id="1.10.1740.10">
    <property type="match status" value="1"/>
</dbReference>
<dbReference type="InterPro" id="IPR007627">
    <property type="entry name" value="RNA_pol_sigma70_r2"/>
</dbReference>
<dbReference type="InterPro" id="IPR014284">
    <property type="entry name" value="RNA_pol_sigma-70_dom"/>
</dbReference>
<dbReference type="Proteomes" id="UP000183255">
    <property type="component" value="Unassembled WGS sequence"/>
</dbReference>
<name>A0A1G8JM83_9CLOT</name>
<evidence type="ECO:0000259" key="1">
    <source>
        <dbReference type="Pfam" id="PF04542"/>
    </source>
</evidence>
<accession>A0A1G8JM83</accession>
<dbReference type="NCBIfam" id="TIGR02937">
    <property type="entry name" value="sigma70-ECF"/>
    <property type="match status" value="1"/>
</dbReference>
<dbReference type="GO" id="GO:0006352">
    <property type="term" value="P:DNA-templated transcription initiation"/>
    <property type="evidence" value="ECO:0007669"/>
    <property type="project" value="InterPro"/>
</dbReference>
<reference evidence="2 3" key="1">
    <citation type="submission" date="2016-10" db="EMBL/GenBank/DDBJ databases">
        <authorList>
            <person name="de Groot N.N."/>
        </authorList>
    </citation>
    <scope>NUCLEOTIDE SEQUENCE [LARGE SCALE GENOMIC DNA]</scope>
    <source>
        <strain evidence="2 3">CGMCC 1.5058</strain>
    </source>
</reference>
<gene>
    <name evidence="2" type="ORF">SAMN05421804_10250</name>
</gene>
<dbReference type="InterPro" id="IPR013325">
    <property type="entry name" value="RNA_pol_sigma_r2"/>
</dbReference>
<dbReference type="AlphaFoldDB" id="A0A1G8JM83"/>
<sequence>MNNNIFIHAKNGNREAIEFVIKTVEPFIFKQCRRMKLQEHDFEDLCQISYEAIIKAIPKLDEKHLDSAPSYLMKCIHNALKYEARRILAKPQDTSLDSEDKDGITHAEKLVAKENTESIFIRDENTSRVKEAFMTLTPEEKTVLSYFIQDPYGGIKRYSELYDTDYRKARYLKDKTLKKMKAYLEAHKDDDFEF</sequence>
<protein>
    <submittedName>
        <fullName evidence="2">RNA polymerase sigma factor, sigma-70 family</fullName>
    </submittedName>
</protein>
<dbReference type="RefSeq" id="WP_031577168.1">
    <property type="nucleotide sequence ID" value="NZ_FNDZ01000002.1"/>
</dbReference>
<dbReference type="EMBL" id="FNDZ01000002">
    <property type="protein sequence ID" value="SDI32272.1"/>
    <property type="molecule type" value="Genomic_DNA"/>
</dbReference>
<evidence type="ECO:0000313" key="2">
    <source>
        <dbReference type="EMBL" id="SDI32272.1"/>
    </source>
</evidence>
<evidence type="ECO:0000313" key="3">
    <source>
        <dbReference type="Proteomes" id="UP000183255"/>
    </source>
</evidence>
<feature type="domain" description="RNA polymerase sigma-70 region 2" evidence="1">
    <location>
        <begin position="21"/>
        <end position="86"/>
    </location>
</feature>
<dbReference type="SUPFAM" id="SSF88946">
    <property type="entry name" value="Sigma2 domain of RNA polymerase sigma factors"/>
    <property type="match status" value="1"/>
</dbReference>
<proteinExistence type="predicted"/>
<dbReference type="Pfam" id="PF04542">
    <property type="entry name" value="Sigma70_r2"/>
    <property type="match status" value="1"/>
</dbReference>
<organism evidence="2 3">
    <name type="scientific">Proteiniclasticum ruminis</name>
    <dbReference type="NCBI Taxonomy" id="398199"/>
    <lineage>
        <taxon>Bacteria</taxon>
        <taxon>Bacillati</taxon>
        <taxon>Bacillota</taxon>
        <taxon>Clostridia</taxon>
        <taxon>Eubacteriales</taxon>
        <taxon>Clostridiaceae</taxon>
        <taxon>Proteiniclasticum</taxon>
    </lineage>
</organism>